<gene>
    <name evidence="2" type="ORF">QEG54_001112</name>
    <name evidence="3" type="ORF">RBJ30_00245</name>
</gene>
<reference evidence="3" key="1">
    <citation type="submission" date="2023-08" db="EMBL/GenBank/DDBJ databases">
        <title>WGS of pathogenic bacterial species, Los Angeles County Public Health Laboratories.</title>
        <authorList>
            <person name="Garrigues J.M."/>
            <person name="Green N.M."/>
        </authorList>
    </citation>
    <scope>NUCLEOTIDE SEQUENCE</scope>
    <source>
        <strain evidence="3">LACPHL-BACT-2023-00068</strain>
    </source>
</reference>
<feature type="transmembrane region" description="Helical" evidence="1">
    <location>
        <begin position="6"/>
        <end position="28"/>
    </location>
</feature>
<organism evidence="2">
    <name type="scientific">Pluralibacter gergoviae</name>
    <name type="common">Enterobacter gergoviae</name>
    <dbReference type="NCBI Taxonomy" id="61647"/>
    <lineage>
        <taxon>Bacteria</taxon>
        <taxon>Pseudomonadati</taxon>
        <taxon>Pseudomonadota</taxon>
        <taxon>Gammaproteobacteria</taxon>
        <taxon>Enterobacterales</taxon>
        <taxon>Enterobacteriaceae</taxon>
        <taxon>Pluralibacter</taxon>
    </lineage>
</organism>
<comment type="caution">
    <text evidence="2">The sequence shown here is derived from an EMBL/GenBank/DDBJ whole genome shotgun (WGS) entry which is preliminary data.</text>
</comment>
<dbReference type="AlphaFoldDB" id="A0AAI9DIG9"/>
<dbReference type="RefSeq" id="WP_048252663.1">
    <property type="nucleotide sequence ID" value="NZ_CBCSIS010000003.1"/>
</dbReference>
<name>A0AAI9DIG9_PLUGE</name>
<keyword evidence="1" id="KW-0812">Transmembrane</keyword>
<reference evidence="2" key="2">
    <citation type="submission" date="2024-02" db="EMBL/GenBank/DDBJ databases">
        <authorList>
            <consortium name="Clinical and Environmental Microbiology Branch: Whole genome sequencing antimicrobial resistance pathogens in the healthcare setting"/>
        </authorList>
    </citation>
    <scope>NUCLEOTIDE SEQUENCE</scope>
    <source>
        <strain evidence="2">2021DK-00143</strain>
    </source>
</reference>
<evidence type="ECO:0000313" key="3">
    <source>
        <dbReference type="EMBL" id="MDQ2307533.1"/>
    </source>
</evidence>
<dbReference type="EMBL" id="ABLOKC030000004">
    <property type="protein sequence ID" value="EML1470421.1"/>
    <property type="molecule type" value="Genomic_DNA"/>
</dbReference>
<keyword evidence="1" id="KW-0472">Membrane</keyword>
<protein>
    <submittedName>
        <fullName evidence="2">DUF3592 domain-containing protein</fullName>
    </submittedName>
</protein>
<accession>A0AAI9DIG9</accession>
<dbReference type="Proteomes" id="UP001236270">
    <property type="component" value="Unassembled WGS sequence"/>
</dbReference>
<proteinExistence type="predicted"/>
<evidence type="ECO:0000313" key="2">
    <source>
        <dbReference type="EMBL" id="EML1470421.1"/>
    </source>
</evidence>
<sequence length="123" mass="14399">MNFISFIMPKLAWIIPLIILFFCFYVFMQNRLSSQEDKRISEHGDNIQATIVDISYDKDQRINNNFSAVIKVHYSYGGENIFSTRGVVFPASMQDKIKIGNKIGIRVNKNKPQSFYYLDYRNV</sequence>
<keyword evidence="1" id="KW-1133">Transmembrane helix</keyword>
<dbReference type="EMBL" id="JAVDNV010000001">
    <property type="protein sequence ID" value="MDQ2307533.1"/>
    <property type="molecule type" value="Genomic_DNA"/>
</dbReference>
<evidence type="ECO:0000256" key="1">
    <source>
        <dbReference type="SAM" id="Phobius"/>
    </source>
</evidence>